<dbReference type="GO" id="GO:0051015">
    <property type="term" value="F:actin filament binding"/>
    <property type="evidence" value="ECO:0007669"/>
    <property type="project" value="TreeGrafter"/>
</dbReference>
<feature type="repeat" description="WD" evidence="3">
    <location>
        <begin position="687"/>
        <end position="728"/>
    </location>
</feature>
<organism evidence="5 6">
    <name type="scientific">Salix dunnii</name>
    <dbReference type="NCBI Taxonomy" id="1413687"/>
    <lineage>
        <taxon>Eukaryota</taxon>
        <taxon>Viridiplantae</taxon>
        <taxon>Streptophyta</taxon>
        <taxon>Embryophyta</taxon>
        <taxon>Tracheophyta</taxon>
        <taxon>Spermatophyta</taxon>
        <taxon>Magnoliopsida</taxon>
        <taxon>eudicotyledons</taxon>
        <taxon>Gunneridae</taxon>
        <taxon>Pentapetalae</taxon>
        <taxon>rosids</taxon>
        <taxon>fabids</taxon>
        <taxon>Malpighiales</taxon>
        <taxon>Salicaceae</taxon>
        <taxon>Saliceae</taxon>
        <taxon>Salix</taxon>
    </lineage>
</organism>
<dbReference type="InterPro" id="IPR019775">
    <property type="entry name" value="WD40_repeat_CS"/>
</dbReference>
<keyword evidence="2" id="KW-0677">Repeat</keyword>
<protein>
    <submittedName>
        <fullName evidence="5">Uncharacterized protein</fullName>
    </submittedName>
</protein>
<feature type="repeat" description="WD" evidence="3">
    <location>
        <begin position="229"/>
        <end position="262"/>
    </location>
</feature>
<accession>A0A835JKZ3</accession>
<proteinExistence type="predicted"/>
<comment type="caution">
    <text evidence="5">The sequence shown here is derived from an EMBL/GenBank/DDBJ whole genome shotgun (WGS) entry which is preliminary data.</text>
</comment>
<feature type="repeat" description="WD" evidence="3">
    <location>
        <begin position="569"/>
        <end position="601"/>
    </location>
</feature>
<keyword evidence="4" id="KW-0472">Membrane</keyword>
<dbReference type="InterPro" id="IPR036322">
    <property type="entry name" value="WD40_repeat_dom_sf"/>
</dbReference>
<evidence type="ECO:0000313" key="5">
    <source>
        <dbReference type="EMBL" id="KAF9671336.1"/>
    </source>
</evidence>
<dbReference type="InterPro" id="IPR001680">
    <property type="entry name" value="WD40_rpt"/>
</dbReference>
<keyword evidence="6" id="KW-1185">Reference proteome</keyword>
<dbReference type="InterPro" id="IPR015943">
    <property type="entry name" value="WD40/YVTN_repeat-like_dom_sf"/>
</dbReference>
<dbReference type="FunFam" id="2.130.10.10:FF:000102">
    <property type="entry name" value="Actin-interacting protein 1"/>
    <property type="match status" value="1"/>
</dbReference>
<reference evidence="5 6" key="1">
    <citation type="submission" date="2020-10" db="EMBL/GenBank/DDBJ databases">
        <title>Plant Genome Project.</title>
        <authorList>
            <person name="Zhang R.-G."/>
        </authorList>
    </citation>
    <scope>NUCLEOTIDE SEQUENCE [LARGE SCALE GENOMIC DNA]</scope>
    <source>
        <strain evidence="5">FAFU-HL-1</strain>
        <tissue evidence="5">Leaf</tissue>
    </source>
</reference>
<dbReference type="PANTHER" id="PTHR19856">
    <property type="entry name" value="WD-REPEATCONTAINING PROTEIN WDR1"/>
    <property type="match status" value="1"/>
</dbReference>
<evidence type="ECO:0000256" key="4">
    <source>
        <dbReference type="SAM" id="Phobius"/>
    </source>
</evidence>
<evidence type="ECO:0000256" key="1">
    <source>
        <dbReference type="ARBA" id="ARBA00022574"/>
    </source>
</evidence>
<feature type="repeat" description="WD" evidence="3">
    <location>
        <begin position="731"/>
        <end position="766"/>
    </location>
</feature>
<dbReference type="Gene3D" id="2.130.10.10">
    <property type="entry name" value="YVTN repeat-like/Quinoprotein amine dehydrogenase"/>
    <property type="match status" value="4"/>
</dbReference>
<dbReference type="PROSITE" id="PS50294">
    <property type="entry name" value="WD_REPEATS_REGION"/>
    <property type="match status" value="4"/>
</dbReference>
<dbReference type="OrthoDB" id="2306at2759"/>
<keyword evidence="4" id="KW-1133">Transmembrane helix</keyword>
<gene>
    <name evidence="5" type="ORF">SADUNF_Sadunf12G0036700</name>
</gene>
<dbReference type="EMBL" id="JADGMS010000012">
    <property type="protein sequence ID" value="KAF9671336.1"/>
    <property type="molecule type" value="Genomic_DNA"/>
</dbReference>
<name>A0A835JKZ3_9ROSI</name>
<evidence type="ECO:0000256" key="3">
    <source>
        <dbReference type="PROSITE-ProRule" id="PRU00221"/>
    </source>
</evidence>
<dbReference type="SUPFAM" id="SSF50978">
    <property type="entry name" value="WD40 repeat-like"/>
    <property type="match status" value="2"/>
</dbReference>
<dbReference type="SMART" id="SM00320">
    <property type="entry name" value="WD40"/>
    <property type="match status" value="11"/>
</dbReference>
<feature type="repeat" description="WD" evidence="3">
    <location>
        <begin position="53"/>
        <end position="94"/>
    </location>
</feature>
<sequence length="766" mass="83482">MTELEETYACVPSTERGRGILISGHPKTNKILYTNNRSIVILNLDNPLDVSVYGEHGYQATVARYSPNGEWIASADVSGTVRIWGAYNDHVLKKEFKVLTGRIDDLQWSPDGLRIVASGDGKGKSLVRAFMWDSGTNVGEFDGHSRRVLSCAFKPTRPFRIVTCGEDFLVNFYEGPPFKFKSSHRDHSNFVNCVRFSPDGSKFISVSSDKQGILFDGKTGEKIGQISSEDGHKGSIYAVSWSPDGKQVLTVSADKSAKVWEICDDGSAKLTKTLTSSSSGGVDDMLVGCLWQNDHLVTVSLGGTISIFSASDLNKSPLKIAGHMKNVTSLSVLKKVPKTILSSSYDGLIVKWIQGIGYSSKLQRKESTQIKCLAAAEEEIITSGFDNKVINMVISFILIVIAIVLISNSILINSEFEELNSSCLSGSTNDIQNMLEGLYSLRCFSSSLVNEICAPYHLQFFPFSIHSIFQIWRVCLLDDQCGDAYSIDVGNQPRDISLALLFPELAMITIESGVVMLRGTKVVSTINLGFSVTASAIAPDGSEAIIGGLDGKLHIYSVIGDTLTEEAVLEKHRGAISVIRYSPDESMFASGDLNREAVVWDRVSRESKVNLAVTYVSENFIELHDIEKALGPNEAPVIRCDMCSFQGAMDGVGGGIVLCISRHSFSGTLLMLLLCWNSLVCVKLKNMLYHNARINCLAWSPDSSMVATGSLDTCVIIYEIDKPASSRMTIKGAHLGGVYGLAFTDDNSLVSSGEDACVRVWKVNPQ</sequence>
<dbReference type="GO" id="GO:0030864">
    <property type="term" value="C:cortical actin cytoskeleton"/>
    <property type="evidence" value="ECO:0007669"/>
    <property type="project" value="TreeGrafter"/>
</dbReference>
<dbReference type="GO" id="GO:0030042">
    <property type="term" value="P:actin filament depolymerization"/>
    <property type="evidence" value="ECO:0007669"/>
    <property type="project" value="TreeGrafter"/>
</dbReference>
<keyword evidence="1 3" id="KW-0853">WD repeat</keyword>
<evidence type="ECO:0000256" key="2">
    <source>
        <dbReference type="ARBA" id="ARBA00022737"/>
    </source>
</evidence>
<evidence type="ECO:0000313" key="6">
    <source>
        <dbReference type="Proteomes" id="UP000657918"/>
    </source>
</evidence>
<dbReference type="PROSITE" id="PS50082">
    <property type="entry name" value="WD_REPEATS_2"/>
    <property type="match status" value="6"/>
</dbReference>
<feature type="transmembrane region" description="Helical" evidence="4">
    <location>
        <begin position="389"/>
        <end position="412"/>
    </location>
</feature>
<feature type="repeat" description="WD" evidence="3">
    <location>
        <begin position="184"/>
        <end position="225"/>
    </location>
</feature>
<dbReference type="PROSITE" id="PS00678">
    <property type="entry name" value="WD_REPEATS_1"/>
    <property type="match status" value="1"/>
</dbReference>
<keyword evidence="4" id="KW-0812">Transmembrane</keyword>
<dbReference type="Proteomes" id="UP000657918">
    <property type="component" value="Unassembled WGS sequence"/>
</dbReference>
<dbReference type="Pfam" id="PF00400">
    <property type="entry name" value="WD40"/>
    <property type="match status" value="7"/>
</dbReference>
<dbReference type="AlphaFoldDB" id="A0A835JKZ3"/>
<dbReference type="PANTHER" id="PTHR19856:SF0">
    <property type="entry name" value="WD REPEAT-CONTAINING PROTEIN 1"/>
    <property type="match status" value="1"/>
</dbReference>